<gene>
    <name evidence="3" type="ORF">GS399_09865</name>
</gene>
<dbReference type="PANTHER" id="PTHR13833:SF71">
    <property type="entry name" value="NHL DOMAIN-CONTAINING PROTEIN"/>
    <property type="match status" value="1"/>
</dbReference>
<accession>A0A7K1Y9L7</accession>
<keyword evidence="1" id="KW-0677">Repeat</keyword>
<protein>
    <recommendedName>
        <fullName evidence="5">6-bladed beta-propeller</fullName>
    </recommendedName>
</protein>
<dbReference type="AlphaFoldDB" id="A0A7K1Y9L7"/>
<keyword evidence="4" id="KW-1185">Reference proteome</keyword>
<dbReference type="Gene3D" id="2.120.10.30">
    <property type="entry name" value="TolB, C-terminal domain"/>
    <property type="match status" value="1"/>
</dbReference>
<name>A0A7K1Y9L7_9SPHI</name>
<dbReference type="InterPro" id="IPR011042">
    <property type="entry name" value="6-blade_b-propeller_TolB-like"/>
</dbReference>
<dbReference type="RefSeq" id="WP_160844454.1">
    <property type="nucleotide sequence ID" value="NZ_WVHT01000004.1"/>
</dbReference>
<proteinExistence type="predicted"/>
<sequence length="357" mass="39219">MKILKNHVALICLLVLLFSCRKDTEQALVKASASESNLMATAVPSGYPRLTVKTISGVPEEPGYVDGSGNAARLAYPEGLDLLPDGSLYVADHNNHKIRKVSQNGEVSTVTLPGDAFGTTISSPRRVRVQKDGTINILCQDGPFTIAPKVWIIKPGGEVLTPPYKNGPVVYPYSSYYYNDLQREPYHDQLFIAGSYVDGYAQTGIIEQFIINEGAIGAFGYTLFPDSLAEDAQTLSTINAFFCGYNNVKYIVVNGKAIYKWTSKGVFTQIFRDLKFTYISSIVVNRNSKSIYVADNGSIKSISNGKLQYLAGPHPDYHGKDGVGREADVKAEQLALAKNEASIFFTDRNSVRQIFLR</sequence>
<reference evidence="3 4" key="1">
    <citation type="submission" date="2019-11" db="EMBL/GenBank/DDBJ databases">
        <title>Pedobacter sp. HMF7647 Genome sequencing and assembly.</title>
        <authorList>
            <person name="Kang H."/>
            <person name="Kim H."/>
            <person name="Joh K."/>
        </authorList>
    </citation>
    <scope>NUCLEOTIDE SEQUENCE [LARGE SCALE GENOMIC DNA]</scope>
    <source>
        <strain evidence="3 4">HMF7647</strain>
    </source>
</reference>
<dbReference type="Proteomes" id="UP000466586">
    <property type="component" value="Unassembled WGS sequence"/>
</dbReference>
<evidence type="ECO:0000256" key="1">
    <source>
        <dbReference type="ARBA" id="ARBA00022737"/>
    </source>
</evidence>
<dbReference type="EMBL" id="WVHT01000004">
    <property type="protein sequence ID" value="MXV51274.1"/>
    <property type="molecule type" value="Genomic_DNA"/>
</dbReference>
<dbReference type="PROSITE" id="PS51257">
    <property type="entry name" value="PROKAR_LIPOPROTEIN"/>
    <property type="match status" value="1"/>
</dbReference>
<comment type="caution">
    <text evidence="3">The sequence shown here is derived from an EMBL/GenBank/DDBJ whole genome shotgun (WGS) entry which is preliminary data.</text>
</comment>
<evidence type="ECO:0008006" key="5">
    <source>
        <dbReference type="Google" id="ProtNLM"/>
    </source>
</evidence>
<keyword evidence="2" id="KW-0732">Signal</keyword>
<feature type="chain" id="PRO_5029785142" description="6-bladed beta-propeller" evidence="2">
    <location>
        <begin position="22"/>
        <end position="357"/>
    </location>
</feature>
<evidence type="ECO:0000313" key="3">
    <source>
        <dbReference type="EMBL" id="MXV51274.1"/>
    </source>
</evidence>
<feature type="signal peptide" evidence="2">
    <location>
        <begin position="1"/>
        <end position="21"/>
    </location>
</feature>
<dbReference type="SUPFAM" id="SSF101898">
    <property type="entry name" value="NHL repeat"/>
    <property type="match status" value="1"/>
</dbReference>
<dbReference type="Pfam" id="PF01436">
    <property type="entry name" value="NHL"/>
    <property type="match status" value="1"/>
</dbReference>
<dbReference type="InterPro" id="IPR001258">
    <property type="entry name" value="NHL_repeat"/>
</dbReference>
<evidence type="ECO:0000256" key="2">
    <source>
        <dbReference type="SAM" id="SignalP"/>
    </source>
</evidence>
<dbReference type="PANTHER" id="PTHR13833">
    <property type="match status" value="1"/>
</dbReference>
<organism evidence="3 4">
    <name type="scientific">Hufsiella arboris</name>
    <dbReference type="NCBI Taxonomy" id="2695275"/>
    <lineage>
        <taxon>Bacteria</taxon>
        <taxon>Pseudomonadati</taxon>
        <taxon>Bacteroidota</taxon>
        <taxon>Sphingobacteriia</taxon>
        <taxon>Sphingobacteriales</taxon>
        <taxon>Sphingobacteriaceae</taxon>
        <taxon>Hufsiella</taxon>
    </lineage>
</organism>
<evidence type="ECO:0000313" key="4">
    <source>
        <dbReference type="Proteomes" id="UP000466586"/>
    </source>
</evidence>